<organism evidence="3 4">
    <name type="scientific">Bombella pollinis</name>
    <dbReference type="NCBI Taxonomy" id="2967337"/>
    <lineage>
        <taxon>Bacteria</taxon>
        <taxon>Pseudomonadati</taxon>
        <taxon>Pseudomonadota</taxon>
        <taxon>Alphaproteobacteria</taxon>
        <taxon>Acetobacterales</taxon>
        <taxon>Acetobacteraceae</taxon>
        <taxon>Bombella</taxon>
    </lineage>
</organism>
<dbReference type="PANTHER" id="PTHR22602">
    <property type="entry name" value="TRANSFERASE CAF17, MITOCHONDRIAL-RELATED"/>
    <property type="match status" value="1"/>
</dbReference>
<accession>A0ABT3WNB4</accession>
<comment type="caution">
    <text evidence="3">The sequence shown here is derived from an EMBL/GenBank/DDBJ whole genome shotgun (WGS) entry which is preliminary data.</text>
</comment>
<reference evidence="3 4" key="1">
    <citation type="submission" date="2022-07" db="EMBL/GenBank/DDBJ databases">
        <title>Bombella genomes.</title>
        <authorList>
            <person name="Harer L."/>
            <person name="Styblova S."/>
            <person name="Ehrmann M."/>
        </authorList>
    </citation>
    <scope>NUCLEOTIDE SEQUENCE [LARGE SCALE GENOMIC DNA]</scope>
    <source>
        <strain evidence="3 4">TMW 2.2556</strain>
    </source>
</reference>
<protein>
    <submittedName>
        <fullName evidence="3">Folate-binding protein</fullName>
    </submittedName>
</protein>
<dbReference type="NCBIfam" id="TIGR03317">
    <property type="entry name" value="ygfZ_signature"/>
    <property type="match status" value="1"/>
</dbReference>
<gene>
    <name evidence="3" type="ORF">NQF89_02245</name>
</gene>
<evidence type="ECO:0000256" key="1">
    <source>
        <dbReference type="ARBA" id="ARBA00022946"/>
    </source>
</evidence>
<keyword evidence="1" id="KW-0809">Transit peptide</keyword>
<evidence type="ECO:0000313" key="4">
    <source>
        <dbReference type="Proteomes" id="UP001165575"/>
    </source>
</evidence>
<dbReference type="PANTHER" id="PTHR22602:SF0">
    <property type="entry name" value="TRANSFERASE CAF17, MITOCHONDRIAL-RELATED"/>
    <property type="match status" value="1"/>
</dbReference>
<dbReference type="InterPro" id="IPR027266">
    <property type="entry name" value="TrmE/GcvT-like"/>
</dbReference>
<proteinExistence type="predicted"/>
<dbReference type="Proteomes" id="UP001165575">
    <property type="component" value="Unassembled WGS sequence"/>
</dbReference>
<dbReference type="InterPro" id="IPR017703">
    <property type="entry name" value="YgfZ/GCV_T_CS"/>
</dbReference>
<evidence type="ECO:0000259" key="2">
    <source>
        <dbReference type="Pfam" id="PF25455"/>
    </source>
</evidence>
<dbReference type="InterPro" id="IPR045179">
    <property type="entry name" value="YgfZ/GcvT"/>
</dbReference>
<dbReference type="Pfam" id="PF25455">
    <property type="entry name" value="Beta-barrel_CAF17_C"/>
    <property type="match status" value="1"/>
</dbReference>
<dbReference type="Gene3D" id="3.30.1360.120">
    <property type="entry name" value="Probable tRNA modification gtpase trme, domain 1"/>
    <property type="match status" value="2"/>
</dbReference>
<dbReference type="SUPFAM" id="SSF103025">
    <property type="entry name" value="Folate-binding domain"/>
    <property type="match status" value="1"/>
</dbReference>
<evidence type="ECO:0000313" key="3">
    <source>
        <dbReference type="EMBL" id="MCX5619247.1"/>
    </source>
</evidence>
<dbReference type="InterPro" id="IPR057460">
    <property type="entry name" value="CAF17_C"/>
</dbReference>
<keyword evidence="4" id="KW-1185">Reference proteome</keyword>
<dbReference type="RefSeq" id="WP_266137411.1">
    <property type="nucleotide sequence ID" value="NZ_JANIDX010000002.1"/>
</dbReference>
<sequence>MRTLMKRNHLSHRSVISLTGNERASFLQGLITNDVLTLPPQQSCWAALLNAQGRIESLFFLWKTEDALYLDITAAQAESIIKTLKRFRLRADVQIDLTEYGILTGTPEDAPPEHTLITVTDPRHPSLGWRAICPPSIITTPHHDTTLASLEHRLTIGVPDDADIIPGQTLVLEANMDYLHGVSWEKGCYLGQEVTARTHYRGLIKKRILPISSRDGTPFPANAAITLDGQEVGELRSYNGSHGLALLHRRAWEATNLMLGPCPITLNWPDWLPREEMKHDTAGQ</sequence>
<feature type="domain" description="CAF17 C-terminal" evidence="2">
    <location>
        <begin position="205"/>
        <end position="273"/>
    </location>
</feature>
<dbReference type="EMBL" id="JANIDX010000002">
    <property type="protein sequence ID" value="MCX5619247.1"/>
    <property type="molecule type" value="Genomic_DNA"/>
</dbReference>
<name>A0ABT3WNB4_9PROT</name>